<feature type="transmembrane region" description="Helical" evidence="5">
    <location>
        <begin position="263"/>
        <end position="282"/>
    </location>
</feature>
<evidence type="ECO:0000259" key="6">
    <source>
        <dbReference type="PROSITE" id="PS50850"/>
    </source>
</evidence>
<dbReference type="OrthoDB" id="8953672at2"/>
<feature type="transmembrane region" description="Helical" evidence="5">
    <location>
        <begin position="135"/>
        <end position="153"/>
    </location>
</feature>
<feature type="transmembrane region" description="Helical" evidence="5">
    <location>
        <begin position="382"/>
        <end position="404"/>
    </location>
</feature>
<dbReference type="GO" id="GO:0022857">
    <property type="term" value="F:transmembrane transporter activity"/>
    <property type="evidence" value="ECO:0007669"/>
    <property type="project" value="InterPro"/>
</dbReference>
<evidence type="ECO:0000256" key="1">
    <source>
        <dbReference type="ARBA" id="ARBA00022692"/>
    </source>
</evidence>
<protein>
    <submittedName>
        <fullName evidence="8">MFS transporter</fullName>
    </submittedName>
    <submittedName>
        <fullName evidence="7">Transporter of the major facilitator superfamily(MFS)</fullName>
    </submittedName>
</protein>
<feature type="region of interest" description="Disordered" evidence="4">
    <location>
        <begin position="1"/>
        <end position="20"/>
    </location>
</feature>
<evidence type="ECO:0000256" key="3">
    <source>
        <dbReference type="ARBA" id="ARBA00023136"/>
    </source>
</evidence>
<organism evidence="7 9">
    <name type="scientific">Cupriavidus necator (strain ATCC 17699 / DSM 428 / KCTC 22496 / NCIMB 10442 / H16 / Stanier 337)</name>
    <name type="common">Ralstonia eutropha</name>
    <dbReference type="NCBI Taxonomy" id="381666"/>
    <lineage>
        <taxon>Bacteria</taxon>
        <taxon>Pseudomonadati</taxon>
        <taxon>Pseudomonadota</taxon>
        <taxon>Betaproteobacteria</taxon>
        <taxon>Burkholderiales</taxon>
        <taxon>Burkholderiaceae</taxon>
        <taxon>Cupriavidus</taxon>
    </lineage>
</organism>
<dbReference type="PROSITE" id="PS50850">
    <property type="entry name" value="MFS"/>
    <property type="match status" value="1"/>
</dbReference>
<feature type="transmembrane region" description="Helical" evidence="5">
    <location>
        <begin position="294"/>
        <end position="313"/>
    </location>
</feature>
<feature type="transmembrane region" description="Helical" evidence="5">
    <location>
        <begin position="410"/>
        <end position="432"/>
    </location>
</feature>
<dbReference type="InterPro" id="IPR020846">
    <property type="entry name" value="MFS_dom"/>
</dbReference>
<feature type="transmembrane region" description="Helical" evidence="5">
    <location>
        <begin position="320"/>
        <end position="340"/>
    </location>
</feature>
<feature type="compositionally biased region" description="Basic and acidic residues" evidence="4">
    <location>
        <begin position="1"/>
        <end position="12"/>
    </location>
</feature>
<reference evidence="8 10" key="2">
    <citation type="submission" date="2019-04" db="EMBL/GenBank/DDBJ databases">
        <title>Long-read de novo sequencing of Cupriavidus necator H16.</title>
        <authorList>
            <person name="Little G.T."/>
            <person name="Ehsaan M."/>
            <person name="Arenas-Lopez C."/>
            <person name="Jawed K."/>
            <person name="Winzer K."/>
            <person name="Kovacs K."/>
            <person name="Malys N."/>
            <person name="Minton N.P."/>
        </authorList>
    </citation>
    <scope>NUCLEOTIDE SEQUENCE [LARGE SCALE GENOMIC DNA]</scope>
    <source>
        <strain evidence="8 10">H16</strain>
    </source>
</reference>
<proteinExistence type="predicted"/>
<dbReference type="AlphaFoldDB" id="Q0K3A4"/>
<feature type="transmembrane region" description="Helical" evidence="5">
    <location>
        <begin position="76"/>
        <end position="97"/>
    </location>
</feature>
<dbReference type="InterPro" id="IPR036259">
    <property type="entry name" value="MFS_trans_sf"/>
</dbReference>
<feature type="transmembrane region" description="Helical" evidence="5">
    <location>
        <begin position="346"/>
        <end position="370"/>
    </location>
</feature>
<dbReference type="Gene3D" id="1.20.1250.20">
    <property type="entry name" value="MFS general substrate transporter like domains"/>
    <property type="match status" value="2"/>
</dbReference>
<dbReference type="Proteomes" id="UP000296079">
    <property type="component" value="Chromosome 2"/>
</dbReference>
<dbReference type="PANTHER" id="PTHR23526">
    <property type="entry name" value="INTEGRAL MEMBRANE TRANSPORT PROTEIN-RELATED"/>
    <property type="match status" value="1"/>
</dbReference>
<keyword evidence="1 5" id="KW-0812">Transmembrane</keyword>
<evidence type="ECO:0000256" key="4">
    <source>
        <dbReference type="SAM" id="MobiDB-lite"/>
    </source>
</evidence>
<dbReference type="HOGENOM" id="CLU_620942_0_0_4"/>
<evidence type="ECO:0000313" key="7">
    <source>
        <dbReference type="EMBL" id="CAJ95520.1"/>
    </source>
</evidence>
<dbReference type="EMBL" id="CP039288">
    <property type="protein sequence ID" value="QCC03421.1"/>
    <property type="molecule type" value="Genomic_DNA"/>
</dbReference>
<evidence type="ECO:0000256" key="5">
    <source>
        <dbReference type="SAM" id="Phobius"/>
    </source>
</evidence>
<dbReference type="RefSeq" id="WP_011616774.1">
    <property type="nucleotide sequence ID" value="NC_008314.1"/>
</dbReference>
<dbReference type="InterPro" id="IPR052528">
    <property type="entry name" value="Sugar_transport-like"/>
</dbReference>
<dbReference type="Pfam" id="PF07690">
    <property type="entry name" value="MFS_1"/>
    <property type="match status" value="1"/>
</dbReference>
<dbReference type="PANTHER" id="PTHR23526:SF1">
    <property type="entry name" value="MAJOR FACILITATOR SUPERFAMILY MFS_1"/>
    <property type="match status" value="1"/>
</dbReference>
<dbReference type="Proteomes" id="UP000008210">
    <property type="component" value="Chromosome 2"/>
</dbReference>
<keyword evidence="9" id="KW-1185">Reference proteome</keyword>
<dbReference type="InterPro" id="IPR011701">
    <property type="entry name" value="MFS"/>
</dbReference>
<evidence type="ECO:0000313" key="10">
    <source>
        <dbReference type="Proteomes" id="UP000296079"/>
    </source>
</evidence>
<sequence>MTGERTPERVAGPDEGPDLSAHEQAERCYLQHVDQHLPRNARAYLAHGMLGMTGFRLVTAPTFVPAYLYLLSGSKLTVGIVLSAQYAGMAASSIWGATLIEHRPRVLPLIYLVGWLVRAQILGLALSALWLSGEAALVAAGIFLLLFGLLNGVQNVSFNYLTSKIIPLARRGRLTALRNFCGGLTAAAVAWLGGRYLVGNQVLGNGYAATFLAAFVLTSIGISALTQMREPTLHDVRLPAGFLRRLAEVPALLRADRDFVRFFVARALVASGMMAMPFYAIYAGTHIDLSGAVLGYMSLAYLLAQTTSSLAWGRIADRHGYRLVFLASIALWVAATLLLLCGTTLPGVLLAFCGLGAAFGGFFISADNLVMEFGSRKDRPMLLAVSDTATYAMMAIGPVCGGLLAQGVRFWVVFALAIVVKCAAFVLALRIVDPRRRRAALEHPPGLHRHPTPIQSRRTDP</sequence>
<dbReference type="KEGG" id="reh:H16_B0723"/>
<evidence type="ECO:0000256" key="2">
    <source>
        <dbReference type="ARBA" id="ARBA00022989"/>
    </source>
</evidence>
<keyword evidence="3 5" id="KW-0472">Membrane</keyword>
<gene>
    <name evidence="7" type="ordered locus">H16_B0723</name>
    <name evidence="8" type="ORF">E6A55_22800</name>
</gene>
<keyword evidence="2 5" id="KW-1133">Transmembrane helix</keyword>
<dbReference type="eggNOG" id="COG2814">
    <property type="taxonomic scope" value="Bacteria"/>
</dbReference>
<name>Q0K3A4_CUPNH</name>
<feature type="transmembrane region" description="Helical" evidence="5">
    <location>
        <begin position="44"/>
        <end position="70"/>
    </location>
</feature>
<reference evidence="7 9" key="1">
    <citation type="journal article" date="2006" name="Nat. Biotechnol.">
        <title>Genome sequence of the bioplastic-producing 'Knallgas' bacterium Ralstonia eutropha H16.</title>
        <authorList>
            <person name="Pohlmann A."/>
            <person name="Fricke W.F."/>
            <person name="Reinecke F."/>
            <person name="Kusian B."/>
            <person name="Liesegang H."/>
            <person name="Cramm R."/>
            <person name="Eitinger T."/>
            <person name="Ewering C."/>
            <person name="Potter M."/>
            <person name="Schwartz E."/>
            <person name="Strittmatter A."/>
            <person name="Voss I."/>
            <person name="Gottschalk G."/>
            <person name="Steinbuechel A."/>
            <person name="Friedrich B."/>
            <person name="Bowien B."/>
        </authorList>
    </citation>
    <scope>NUCLEOTIDE SEQUENCE [LARGE SCALE GENOMIC DNA]</scope>
    <source>
        <strain evidence="9">ATCC 17699 / DSM 428 / KCTC 22496 / NCIMB 10442 / H16 / Stanier 337</strain>
        <strain evidence="7">H16</strain>
    </source>
</reference>
<evidence type="ECO:0000313" key="8">
    <source>
        <dbReference type="EMBL" id="QCC03421.1"/>
    </source>
</evidence>
<evidence type="ECO:0000313" key="9">
    <source>
        <dbReference type="Proteomes" id="UP000008210"/>
    </source>
</evidence>
<feature type="transmembrane region" description="Helical" evidence="5">
    <location>
        <begin position="109"/>
        <end position="129"/>
    </location>
</feature>
<dbReference type="SUPFAM" id="SSF103473">
    <property type="entry name" value="MFS general substrate transporter"/>
    <property type="match status" value="1"/>
</dbReference>
<feature type="domain" description="Major facilitator superfamily (MFS) profile" evidence="6">
    <location>
        <begin position="251"/>
        <end position="461"/>
    </location>
</feature>
<dbReference type="EMBL" id="AM260480">
    <property type="protein sequence ID" value="CAJ95520.1"/>
    <property type="molecule type" value="Genomic_DNA"/>
</dbReference>
<feature type="transmembrane region" description="Helical" evidence="5">
    <location>
        <begin position="206"/>
        <end position="225"/>
    </location>
</feature>
<feature type="region of interest" description="Disordered" evidence="4">
    <location>
        <begin position="442"/>
        <end position="461"/>
    </location>
</feature>
<accession>Q0K3A4</accession>
<feature type="transmembrane region" description="Helical" evidence="5">
    <location>
        <begin position="174"/>
        <end position="194"/>
    </location>
</feature>